<organism evidence="2 3">
    <name type="scientific">Cryptococcus depauperatus CBS 7841</name>
    <dbReference type="NCBI Taxonomy" id="1295531"/>
    <lineage>
        <taxon>Eukaryota</taxon>
        <taxon>Fungi</taxon>
        <taxon>Dikarya</taxon>
        <taxon>Basidiomycota</taxon>
        <taxon>Agaricomycotina</taxon>
        <taxon>Tremellomycetes</taxon>
        <taxon>Tremellales</taxon>
        <taxon>Cryptococcaceae</taxon>
        <taxon>Cryptococcus</taxon>
    </lineage>
</organism>
<reference evidence="2" key="2">
    <citation type="journal article" date="2022" name="Elife">
        <title>Obligate sexual reproduction of a homothallic fungus closely related to the Cryptococcus pathogenic species complex.</title>
        <authorList>
            <person name="Passer A.R."/>
            <person name="Clancey S.A."/>
            <person name="Shea T."/>
            <person name="David-Palma M."/>
            <person name="Averette A.F."/>
            <person name="Boekhout T."/>
            <person name="Porcel B.M."/>
            <person name="Nowrousian M."/>
            <person name="Cuomo C.A."/>
            <person name="Sun S."/>
            <person name="Heitman J."/>
            <person name="Coelho M.A."/>
        </authorList>
    </citation>
    <scope>NUCLEOTIDE SEQUENCE</scope>
    <source>
        <strain evidence="2">CBS 7841</strain>
    </source>
</reference>
<proteinExistence type="predicted"/>
<dbReference type="GeneID" id="91090282"/>
<accession>A0A1E3IV56</accession>
<keyword evidence="3" id="KW-1185">Reference proteome</keyword>
<gene>
    <name evidence="2" type="ORF">L203_106074</name>
</gene>
<feature type="compositionally biased region" description="Basic and acidic residues" evidence="1">
    <location>
        <begin position="195"/>
        <end position="204"/>
    </location>
</feature>
<reference evidence="2" key="3">
    <citation type="submission" date="2024-01" db="EMBL/GenBank/DDBJ databases">
        <authorList>
            <person name="Coelho M.A."/>
            <person name="David-Palma M."/>
            <person name="Shea T."/>
            <person name="Sun S."/>
            <person name="Cuomo C.A."/>
            <person name="Heitman J."/>
        </authorList>
    </citation>
    <scope>NUCLEOTIDE SEQUENCE</scope>
    <source>
        <strain evidence="2">CBS 7841</strain>
    </source>
</reference>
<dbReference type="VEuPathDB" id="FungiDB:L203_00781"/>
<dbReference type="AlphaFoldDB" id="A0A1E3IV56"/>
<evidence type="ECO:0000313" key="2">
    <source>
        <dbReference type="EMBL" id="WVN90831.1"/>
    </source>
</evidence>
<reference evidence="2" key="1">
    <citation type="submission" date="2016-06" db="EMBL/GenBank/DDBJ databases">
        <authorList>
            <person name="Cuomo C."/>
            <person name="Litvintseva A."/>
            <person name="Heitman J."/>
            <person name="Chen Y."/>
            <person name="Sun S."/>
            <person name="Springer D."/>
            <person name="Dromer F."/>
            <person name="Young S."/>
            <person name="Zeng Q."/>
            <person name="Chapman S."/>
            <person name="Gujja S."/>
            <person name="Saif S."/>
            <person name="Birren B."/>
        </authorList>
    </citation>
    <scope>NUCLEOTIDE SEQUENCE</scope>
    <source>
        <strain evidence="2">CBS 7841</strain>
    </source>
</reference>
<dbReference type="RefSeq" id="XP_066071531.1">
    <property type="nucleotide sequence ID" value="XM_066215434.1"/>
</dbReference>
<evidence type="ECO:0000256" key="1">
    <source>
        <dbReference type="SAM" id="MobiDB-lite"/>
    </source>
</evidence>
<name>A0A1E3IV56_9TREE</name>
<sequence length="296" mass="32497">MSFESSLSASPNPVSEATLYYLLSLPPLLQPLSPPHAALHLARLRLLLSIPTDKPIIPSDIALPIESTGTVVGRNILGSWCHRCGGLRRGTGGAERNRHSTFLPQEISKEKEKEVKTRAIREKARKRVVANAGLPEKEREDKRMARKLEIGSAIEQQKKRRLPAECTTCGAAYTRPKPNRATSAQFQPARRTRRRAQEIKEKEIANGAQDSTRQDCAPPSTPLLSHHPYLHISSSPPNLPTHPPPPRTLVASGIQATSSSDGSKKKRKVKKSGLSKLLAENKERAEASKGGSMWGF</sequence>
<feature type="compositionally biased region" description="Pro residues" evidence="1">
    <location>
        <begin position="237"/>
        <end position="247"/>
    </location>
</feature>
<dbReference type="KEGG" id="cdep:91090282"/>
<feature type="compositionally biased region" description="Basic residues" evidence="1">
    <location>
        <begin position="264"/>
        <end position="273"/>
    </location>
</feature>
<dbReference type="OrthoDB" id="2576357at2759"/>
<protein>
    <submittedName>
        <fullName evidence="2">Uncharacterized protein</fullName>
    </submittedName>
</protein>
<feature type="region of interest" description="Disordered" evidence="1">
    <location>
        <begin position="170"/>
        <end position="296"/>
    </location>
</feature>
<evidence type="ECO:0000313" key="3">
    <source>
        <dbReference type="Proteomes" id="UP000094043"/>
    </source>
</evidence>
<dbReference type="Proteomes" id="UP000094043">
    <property type="component" value="Chromosome 8"/>
</dbReference>
<dbReference type="EMBL" id="CP143791">
    <property type="protein sequence ID" value="WVN90831.1"/>
    <property type="molecule type" value="Genomic_DNA"/>
</dbReference>